<dbReference type="AlphaFoldDB" id="A0A1G4B7P1"/>
<organism evidence="1 2">
    <name type="scientific">Colletotrichum orchidophilum</name>
    <dbReference type="NCBI Taxonomy" id="1209926"/>
    <lineage>
        <taxon>Eukaryota</taxon>
        <taxon>Fungi</taxon>
        <taxon>Dikarya</taxon>
        <taxon>Ascomycota</taxon>
        <taxon>Pezizomycotina</taxon>
        <taxon>Sordariomycetes</taxon>
        <taxon>Hypocreomycetidae</taxon>
        <taxon>Glomerellales</taxon>
        <taxon>Glomerellaceae</taxon>
        <taxon>Colletotrichum</taxon>
    </lineage>
</organism>
<dbReference type="EMBL" id="MJBS01000059">
    <property type="protein sequence ID" value="OHE97356.1"/>
    <property type="molecule type" value="Genomic_DNA"/>
</dbReference>
<proteinExistence type="predicted"/>
<evidence type="ECO:0000313" key="1">
    <source>
        <dbReference type="EMBL" id="OHE97356.1"/>
    </source>
</evidence>
<protein>
    <submittedName>
        <fullName evidence="1">Uncharacterized protein</fullName>
    </submittedName>
</protein>
<reference evidence="1 2" key="1">
    <citation type="submission" date="2016-09" db="EMBL/GenBank/DDBJ databases">
        <authorList>
            <person name="Capua I."/>
            <person name="De Benedictis P."/>
            <person name="Joannis T."/>
            <person name="Lombin L.H."/>
            <person name="Cattoli G."/>
        </authorList>
    </citation>
    <scope>NUCLEOTIDE SEQUENCE [LARGE SCALE GENOMIC DNA]</scope>
    <source>
        <strain evidence="1 2">IMI 309357</strain>
    </source>
</reference>
<comment type="caution">
    <text evidence="1">The sequence shown here is derived from an EMBL/GenBank/DDBJ whole genome shotgun (WGS) entry which is preliminary data.</text>
</comment>
<evidence type="ECO:0000313" key="2">
    <source>
        <dbReference type="Proteomes" id="UP000176998"/>
    </source>
</evidence>
<gene>
    <name evidence="1" type="ORF">CORC01_07411</name>
</gene>
<name>A0A1G4B7P1_9PEZI</name>
<sequence length="22" mass="2579">MTILKDRSTMLMEGDTEVFIFT</sequence>
<dbReference type="Proteomes" id="UP000176998">
    <property type="component" value="Unassembled WGS sequence"/>
</dbReference>
<keyword evidence="2" id="KW-1185">Reference proteome</keyword>
<accession>A0A1G4B7P1</accession>